<feature type="transmembrane region" description="Helical" evidence="6">
    <location>
        <begin position="156"/>
        <end position="177"/>
    </location>
</feature>
<keyword evidence="2" id="KW-1003">Cell membrane</keyword>
<comment type="caution">
    <text evidence="8">The sequence shown here is derived from an EMBL/GenBank/DDBJ whole genome shotgun (WGS) entry which is preliminary data.</text>
</comment>
<evidence type="ECO:0000259" key="7">
    <source>
        <dbReference type="Pfam" id="PF09335"/>
    </source>
</evidence>
<evidence type="ECO:0000256" key="1">
    <source>
        <dbReference type="ARBA" id="ARBA00004651"/>
    </source>
</evidence>
<dbReference type="PANTHER" id="PTHR30353:SF0">
    <property type="entry name" value="TRANSMEMBRANE PROTEIN"/>
    <property type="match status" value="1"/>
</dbReference>
<proteinExistence type="predicted"/>
<evidence type="ECO:0000256" key="4">
    <source>
        <dbReference type="ARBA" id="ARBA00022989"/>
    </source>
</evidence>
<evidence type="ECO:0000313" key="8">
    <source>
        <dbReference type="EMBL" id="OIQ83446.1"/>
    </source>
</evidence>
<feature type="transmembrane region" description="Helical" evidence="6">
    <location>
        <begin position="89"/>
        <end position="116"/>
    </location>
</feature>
<feature type="domain" description="VTT" evidence="7">
    <location>
        <begin position="83"/>
        <end position="208"/>
    </location>
</feature>
<feature type="transmembrane region" description="Helical" evidence="6">
    <location>
        <begin position="62"/>
        <end position="83"/>
    </location>
</feature>
<comment type="subcellular location">
    <subcellularLocation>
        <location evidence="1">Cell membrane</location>
        <topology evidence="1">Multi-pass membrane protein</topology>
    </subcellularLocation>
</comment>
<accession>A0A1J5QIW0</accession>
<gene>
    <name evidence="8" type="primary">yqjA_3</name>
    <name evidence="8" type="ORF">GALL_347460</name>
</gene>
<evidence type="ECO:0000256" key="6">
    <source>
        <dbReference type="SAM" id="Phobius"/>
    </source>
</evidence>
<name>A0A1J5QIW0_9ZZZZ</name>
<organism evidence="8">
    <name type="scientific">mine drainage metagenome</name>
    <dbReference type="NCBI Taxonomy" id="410659"/>
    <lineage>
        <taxon>unclassified sequences</taxon>
        <taxon>metagenomes</taxon>
        <taxon>ecological metagenomes</taxon>
    </lineage>
</organism>
<dbReference type="Pfam" id="PF09335">
    <property type="entry name" value="VTT_dom"/>
    <property type="match status" value="1"/>
</dbReference>
<evidence type="ECO:0000256" key="3">
    <source>
        <dbReference type="ARBA" id="ARBA00022692"/>
    </source>
</evidence>
<protein>
    <submittedName>
        <fullName evidence="8">Inner membrane protein YqjA</fullName>
    </submittedName>
</protein>
<sequence>MLSLGSGSPGIMLRRDLNRGASASPIHRPDAPQSTMDLSTLVNLLLHFDAQLAQFIQAYGHWVYAMLFAIVFVETGLVVMPFLPGDSMLFIVGAFCASGALSLPAALSLLWAAAALGDSLNYQIGKAIGHKVFSWQDSRWFNRRAFDRAHAFYEQYGGITIIAARFIPFIRTFAPFVAGVAEMSYARFLVYNIVGGGLWVGSLMLAGYAFGNIPWIKHNLGALTLGIVVLSLLPVGWGWWKAGRAAVV</sequence>
<evidence type="ECO:0000256" key="2">
    <source>
        <dbReference type="ARBA" id="ARBA00022475"/>
    </source>
</evidence>
<feature type="transmembrane region" description="Helical" evidence="6">
    <location>
        <begin position="189"/>
        <end position="210"/>
    </location>
</feature>
<reference evidence="8" key="1">
    <citation type="submission" date="2016-10" db="EMBL/GenBank/DDBJ databases">
        <title>Sequence of Gallionella enrichment culture.</title>
        <authorList>
            <person name="Poehlein A."/>
            <person name="Muehling M."/>
            <person name="Daniel R."/>
        </authorList>
    </citation>
    <scope>NUCLEOTIDE SEQUENCE</scope>
</reference>
<keyword evidence="4 6" id="KW-1133">Transmembrane helix</keyword>
<dbReference type="InterPro" id="IPR032818">
    <property type="entry name" value="DedA-like"/>
</dbReference>
<keyword evidence="5 6" id="KW-0472">Membrane</keyword>
<keyword evidence="3 6" id="KW-0812">Transmembrane</keyword>
<dbReference type="InterPro" id="IPR032816">
    <property type="entry name" value="VTT_dom"/>
</dbReference>
<dbReference type="AlphaFoldDB" id="A0A1J5QIW0"/>
<dbReference type="EMBL" id="MLJW01000702">
    <property type="protein sequence ID" value="OIQ83446.1"/>
    <property type="molecule type" value="Genomic_DNA"/>
</dbReference>
<feature type="transmembrane region" description="Helical" evidence="6">
    <location>
        <begin position="222"/>
        <end position="240"/>
    </location>
</feature>
<evidence type="ECO:0000256" key="5">
    <source>
        <dbReference type="ARBA" id="ARBA00023136"/>
    </source>
</evidence>
<dbReference type="PANTHER" id="PTHR30353">
    <property type="entry name" value="INNER MEMBRANE PROTEIN DEDA-RELATED"/>
    <property type="match status" value="1"/>
</dbReference>
<dbReference type="GO" id="GO:0005886">
    <property type="term" value="C:plasma membrane"/>
    <property type="evidence" value="ECO:0007669"/>
    <property type="project" value="UniProtKB-SubCell"/>
</dbReference>